<dbReference type="RefSeq" id="XP_001228987.1">
    <property type="nucleotide sequence ID" value="XM_001228986.1"/>
</dbReference>
<feature type="region of interest" description="Disordered" evidence="1">
    <location>
        <begin position="168"/>
        <end position="194"/>
    </location>
</feature>
<dbReference type="OrthoDB" id="5580261at2759"/>
<dbReference type="GeneID" id="4388784"/>
<evidence type="ECO:0000313" key="3">
    <source>
        <dbReference type="Proteomes" id="UP000001056"/>
    </source>
</evidence>
<name>Q2HBD3_CHAGB</name>
<evidence type="ECO:0000256" key="1">
    <source>
        <dbReference type="SAM" id="MobiDB-lite"/>
    </source>
</evidence>
<dbReference type="PANTHER" id="PTHR28002">
    <property type="entry name" value="MIOREX COMPLEX COMPONENT 11"/>
    <property type="match status" value="1"/>
</dbReference>
<dbReference type="PANTHER" id="PTHR28002:SF1">
    <property type="entry name" value="MIOREX COMPLEX COMPONENT 11"/>
    <property type="match status" value="1"/>
</dbReference>
<dbReference type="OMA" id="VGAFHYG"/>
<dbReference type="eggNOG" id="ENOG502S09K">
    <property type="taxonomic scope" value="Eukaryota"/>
</dbReference>
<evidence type="ECO:0000313" key="2">
    <source>
        <dbReference type="EMBL" id="EAQ90536.1"/>
    </source>
</evidence>
<keyword evidence="3" id="KW-1185">Reference proteome</keyword>
<dbReference type="VEuPathDB" id="FungiDB:CHGG_02471"/>
<organism evidence="2 3">
    <name type="scientific">Chaetomium globosum (strain ATCC 6205 / CBS 148.51 / DSM 1962 / NBRC 6347 / NRRL 1970)</name>
    <name type="common">Soil fungus</name>
    <dbReference type="NCBI Taxonomy" id="306901"/>
    <lineage>
        <taxon>Eukaryota</taxon>
        <taxon>Fungi</taxon>
        <taxon>Dikarya</taxon>
        <taxon>Ascomycota</taxon>
        <taxon>Pezizomycotina</taxon>
        <taxon>Sordariomycetes</taxon>
        <taxon>Sordariomycetidae</taxon>
        <taxon>Sordariales</taxon>
        <taxon>Chaetomiaceae</taxon>
        <taxon>Chaetomium</taxon>
    </lineage>
</organism>
<dbReference type="Proteomes" id="UP000001056">
    <property type="component" value="Unassembled WGS sequence"/>
</dbReference>
<feature type="compositionally biased region" description="Pro residues" evidence="1">
    <location>
        <begin position="22"/>
        <end position="36"/>
    </location>
</feature>
<dbReference type="GO" id="GO:0005739">
    <property type="term" value="C:mitochondrion"/>
    <property type="evidence" value="ECO:0007669"/>
    <property type="project" value="TreeGrafter"/>
</dbReference>
<protein>
    <recommendedName>
        <fullName evidence="4">DUF1279 domain-containing protein</fullName>
    </recommendedName>
</protein>
<feature type="compositionally biased region" description="Gly residues" evidence="1">
    <location>
        <begin position="168"/>
        <end position="181"/>
    </location>
</feature>
<reference evidence="3" key="1">
    <citation type="journal article" date="2015" name="Genome Announc.">
        <title>Draft genome sequence of the cellulolytic fungus Chaetomium globosum.</title>
        <authorList>
            <person name="Cuomo C.A."/>
            <person name="Untereiner W.A."/>
            <person name="Ma L.-J."/>
            <person name="Grabherr M."/>
            <person name="Birren B.W."/>
        </authorList>
    </citation>
    <scope>NUCLEOTIDE SEQUENCE [LARGE SCALE GENOMIC DNA]</scope>
    <source>
        <strain evidence="3">ATCC 6205 / CBS 148.51 / DSM 1962 / NBRC 6347 / NRRL 1970</strain>
    </source>
</reference>
<dbReference type="InParanoid" id="Q2HBD3"/>
<dbReference type="Pfam" id="PF10306">
    <property type="entry name" value="FLILHELTA"/>
    <property type="match status" value="1"/>
</dbReference>
<dbReference type="AlphaFoldDB" id="Q2HBD3"/>
<feature type="compositionally biased region" description="Pro residues" evidence="1">
    <location>
        <begin position="53"/>
        <end position="65"/>
    </location>
</feature>
<dbReference type="STRING" id="306901.Q2HBD3"/>
<dbReference type="InterPro" id="IPR018811">
    <property type="entry name" value="MRX11"/>
</dbReference>
<proteinExistence type="predicted"/>
<dbReference type="EMBL" id="CH408030">
    <property type="protein sequence ID" value="EAQ90536.1"/>
    <property type="molecule type" value="Genomic_DNA"/>
</dbReference>
<gene>
    <name evidence="2" type="ORF">CHGG_02471</name>
</gene>
<dbReference type="HOGENOM" id="CLU_071379_0_0_1"/>
<feature type="region of interest" description="Disordered" evidence="1">
    <location>
        <begin position="1"/>
        <end position="70"/>
    </location>
</feature>
<accession>Q2HBD3</accession>
<evidence type="ECO:0008006" key="4">
    <source>
        <dbReference type="Google" id="ProtNLM"/>
    </source>
</evidence>
<sequence>MPPLPPLPLQFPSLAARILRRPTPPRQPPLRNPLPPKTRTTKRHPYSSSSTNPPAPPPPPNPNPNPTHQKTTRLHRILTRLPRPLQHYTARLRGAPATHVVAFLLLHELTAVVPLAGLFALFHYTEQVPVAWMVAHYGGYVREGVGRFERWFWRRGWFGFGDAGDAGVTDGEGGQGEGEGEGGGKGEGEGEGGGKGVVGADAVLSRWEADPKYRILVEVGLAYALTKVLLPVRIVASVWATPWFAGVLGRLRRVVRRG</sequence>